<reference evidence="2 3" key="1">
    <citation type="submission" date="2008-01" db="EMBL/GenBank/DDBJ databases">
        <authorList>
            <person name="Wagner-Dobler I."/>
            <person name="Ferriera S."/>
            <person name="Johnson J."/>
            <person name="Kravitz S."/>
            <person name="Beeson K."/>
            <person name="Sutton G."/>
            <person name="Rogers Y.-H."/>
            <person name="Friedman R."/>
            <person name="Frazier M."/>
            <person name="Venter J.C."/>
        </authorList>
    </citation>
    <scope>NUCLEOTIDE SEQUENCE [LARGE SCALE GENOMIC DNA]</scope>
    <source>
        <strain evidence="3">DSM 17067 / NCIMB 14079 / DFL-11</strain>
    </source>
</reference>
<evidence type="ECO:0000256" key="1">
    <source>
        <dbReference type="SAM" id="MobiDB-lite"/>
    </source>
</evidence>
<organism evidence="2 3">
    <name type="scientific">Roseibium alexandrii (strain DSM 17067 / NCIMB 14079 / DFL-11)</name>
    <name type="common">Labrenzia alexandrii</name>
    <dbReference type="NCBI Taxonomy" id="244592"/>
    <lineage>
        <taxon>Bacteria</taxon>
        <taxon>Pseudomonadati</taxon>
        <taxon>Pseudomonadota</taxon>
        <taxon>Alphaproteobacteria</taxon>
        <taxon>Hyphomicrobiales</taxon>
        <taxon>Stappiaceae</taxon>
        <taxon>Roseibium</taxon>
    </lineage>
</organism>
<proteinExistence type="predicted"/>
<dbReference type="InterPro" id="IPR010633">
    <property type="entry name" value="Phage_lambda_GpZ"/>
</dbReference>
<evidence type="ECO:0000313" key="2">
    <source>
        <dbReference type="EMBL" id="EEE43202.2"/>
    </source>
</evidence>
<dbReference type="Pfam" id="PF06763">
    <property type="entry name" value="Minor_tail_Z"/>
    <property type="match status" value="1"/>
</dbReference>
<protein>
    <submittedName>
        <fullName evidence="2">Prophage minor tail protein Z (GPZ)</fullName>
    </submittedName>
</protein>
<feature type="region of interest" description="Disordered" evidence="1">
    <location>
        <begin position="15"/>
        <end position="36"/>
    </location>
</feature>
<gene>
    <name evidence="2" type="ORF">SADFL11_488</name>
</gene>
<dbReference type="EMBL" id="ACCU02000003">
    <property type="protein sequence ID" value="EEE43202.2"/>
    <property type="molecule type" value="Genomic_DNA"/>
</dbReference>
<accession>A0A5E8GTM5</accession>
<evidence type="ECO:0000313" key="3">
    <source>
        <dbReference type="Proteomes" id="UP000004703"/>
    </source>
</evidence>
<name>A0A5E8GTM5_ROSAD</name>
<reference evidence="2 3" key="2">
    <citation type="submission" date="2013-04" db="EMBL/GenBank/DDBJ databases">
        <authorList>
            <person name="Fiebig A."/>
            <person name="Pradella S."/>
            <person name="Wagner-Doebler I."/>
        </authorList>
    </citation>
    <scope>NUCLEOTIDE SEQUENCE [LARGE SCALE GENOMIC DNA]</scope>
    <source>
        <strain evidence="3">DSM 17067 / NCIMB 14079 / DFL-11</strain>
    </source>
</reference>
<dbReference type="AlphaFoldDB" id="A0A5E8GTM5"/>
<comment type="caution">
    <text evidence="2">The sequence shown here is derived from an EMBL/GenBank/DDBJ whole genome shotgun (WGS) entry which is preliminary data.</text>
</comment>
<dbReference type="Proteomes" id="UP000004703">
    <property type="component" value="Chromosome"/>
</dbReference>
<sequence>MSKLSGKMIRQIGSRALNRAGSQGRTKAGRALAKQTGLKARTIRQAMKPIRASAFNLEYQIKAFGGDVALKHFAARETRRGVSAAPFGRRQVFTGTFMKGGRFPSRVDLGLGGQVFARVGSSKFPIEKQRSGVVIPAEMIKGESAKAWQSTVGKVLPRRVVHEIKRATGKAFG</sequence>